<feature type="transmembrane region" description="Helical" evidence="1">
    <location>
        <begin position="20"/>
        <end position="37"/>
    </location>
</feature>
<organism evidence="2 3">
    <name type="scientific">Bos mutus</name>
    <name type="common">wild yak</name>
    <dbReference type="NCBI Taxonomy" id="72004"/>
    <lineage>
        <taxon>Eukaryota</taxon>
        <taxon>Metazoa</taxon>
        <taxon>Chordata</taxon>
        <taxon>Craniata</taxon>
        <taxon>Vertebrata</taxon>
        <taxon>Euteleostomi</taxon>
        <taxon>Mammalia</taxon>
        <taxon>Eutheria</taxon>
        <taxon>Laurasiatheria</taxon>
        <taxon>Artiodactyla</taxon>
        <taxon>Ruminantia</taxon>
        <taxon>Pecora</taxon>
        <taxon>Bovidae</taxon>
        <taxon>Bovinae</taxon>
        <taxon>Bos</taxon>
    </lineage>
</organism>
<keyword evidence="1" id="KW-0812">Transmembrane</keyword>
<evidence type="ECO:0000256" key="1">
    <source>
        <dbReference type="SAM" id="Phobius"/>
    </source>
</evidence>
<gene>
    <name evidence="2" type="ORF">E5288_WYG019237</name>
</gene>
<sequence length="95" mass="10830">MSVTVPHKQTGSQSPAVSSTPLDLILYDVIGLCFLVFRERLWKRCRGSSVKHESYWTPSHVQHSSLKRYQFVYCLQTAQSSGVWNLLLEASDMVL</sequence>
<dbReference type="EMBL" id="VBQZ03000124">
    <property type="protein sequence ID" value="MXQ94986.1"/>
    <property type="molecule type" value="Genomic_DNA"/>
</dbReference>
<keyword evidence="1" id="KW-1133">Transmembrane helix</keyword>
<dbReference type="AlphaFoldDB" id="A0A6B0S4U5"/>
<evidence type="ECO:0000313" key="3">
    <source>
        <dbReference type="Proteomes" id="UP000322234"/>
    </source>
</evidence>
<name>A0A6B0S4U5_9CETA</name>
<keyword evidence="3" id="KW-1185">Reference proteome</keyword>
<proteinExistence type="predicted"/>
<keyword evidence="1" id="KW-0472">Membrane</keyword>
<dbReference type="Proteomes" id="UP000322234">
    <property type="component" value="Unassembled WGS sequence"/>
</dbReference>
<accession>A0A6B0S4U5</accession>
<evidence type="ECO:0000313" key="2">
    <source>
        <dbReference type="EMBL" id="MXQ94986.1"/>
    </source>
</evidence>
<protein>
    <submittedName>
        <fullName evidence="2">Uncharacterized protein</fullName>
    </submittedName>
</protein>
<reference evidence="2" key="1">
    <citation type="submission" date="2019-10" db="EMBL/GenBank/DDBJ databases">
        <title>The sequence and de novo assembly of the wild yak genome.</title>
        <authorList>
            <person name="Liu Y."/>
        </authorList>
    </citation>
    <scope>NUCLEOTIDE SEQUENCE [LARGE SCALE GENOMIC DNA]</scope>
    <source>
        <strain evidence="2">WY2019</strain>
    </source>
</reference>
<comment type="caution">
    <text evidence="2">The sequence shown here is derived from an EMBL/GenBank/DDBJ whole genome shotgun (WGS) entry which is preliminary data.</text>
</comment>